<organism evidence="2 3">
    <name type="scientific">Chryseobacterium culicis</name>
    <dbReference type="NCBI Taxonomy" id="680127"/>
    <lineage>
        <taxon>Bacteria</taxon>
        <taxon>Pseudomonadati</taxon>
        <taxon>Bacteroidota</taxon>
        <taxon>Flavobacteriia</taxon>
        <taxon>Flavobacteriales</taxon>
        <taxon>Weeksellaceae</taxon>
        <taxon>Chryseobacterium group</taxon>
        <taxon>Chryseobacterium</taxon>
    </lineage>
</organism>
<evidence type="ECO:0000259" key="1">
    <source>
        <dbReference type="Pfam" id="PF08241"/>
    </source>
</evidence>
<dbReference type="AlphaFoldDB" id="A0A1H6I8M1"/>
<dbReference type="GO" id="GO:0008757">
    <property type="term" value="F:S-adenosylmethionine-dependent methyltransferase activity"/>
    <property type="evidence" value="ECO:0007669"/>
    <property type="project" value="InterPro"/>
</dbReference>
<feature type="domain" description="Methyltransferase type 11" evidence="1">
    <location>
        <begin position="73"/>
        <end position="166"/>
    </location>
</feature>
<dbReference type="EMBL" id="FNWQ01000007">
    <property type="protein sequence ID" value="SEH44610.1"/>
    <property type="molecule type" value="Genomic_DNA"/>
</dbReference>
<evidence type="ECO:0000313" key="3">
    <source>
        <dbReference type="Proteomes" id="UP000198561"/>
    </source>
</evidence>
<protein>
    <submittedName>
        <fullName evidence="2">Methyltransferase domain-containing protein</fullName>
    </submittedName>
</protein>
<dbReference type="STRING" id="680127.SAMN05421593_4197"/>
<dbReference type="Gene3D" id="3.40.50.150">
    <property type="entry name" value="Vaccinia Virus protein VP39"/>
    <property type="match status" value="1"/>
</dbReference>
<gene>
    <name evidence="2" type="ORF">SAMN05421593_4197</name>
</gene>
<name>A0A1H6I8M1_CHRCI</name>
<accession>A0A1H6I8M1</accession>
<dbReference type="Proteomes" id="UP000198561">
    <property type="component" value="Unassembled WGS sequence"/>
</dbReference>
<keyword evidence="2" id="KW-0808">Transferase</keyword>
<dbReference type="GO" id="GO:0032259">
    <property type="term" value="P:methylation"/>
    <property type="evidence" value="ECO:0007669"/>
    <property type="project" value="UniProtKB-KW"/>
</dbReference>
<dbReference type="Pfam" id="PF08241">
    <property type="entry name" value="Methyltransf_11"/>
    <property type="match status" value="1"/>
</dbReference>
<sequence length="246" mass="27801">MGTITPNPYLCPMKDLMGRAIWDYYHNDNPEDLQTETSISELDELPVDYLFRDFEEMNDIEQKALQLSGGKVLDIGAGAGSHSLYLQNEKNLDVTALDISPKSVEVCKLRGVKKAVCENMLHFSGEKFDTILLLMNGTGVFERLAKIDTYLQKLHTLLNDKGQVLIDSTDILYMFDRDKDGGVYIPAGGYYGELGYVVHYKGESEEPITWLYLDFNTLKNAATNNGFKIEKVLKDEDSYLAKLTKK</sequence>
<dbReference type="CDD" id="cd02440">
    <property type="entry name" value="AdoMet_MTases"/>
    <property type="match status" value="1"/>
</dbReference>
<dbReference type="InterPro" id="IPR013216">
    <property type="entry name" value="Methyltransf_11"/>
</dbReference>
<dbReference type="InterPro" id="IPR029063">
    <property type="entry name" value="SAM-dependent_MTases_sf"/>
</dbReference>
<proteinExistence type="predicted"/>
<keyword evidence="2" id="KW-0489">Methyltransferase</keyword>
<reference evidence="2 3" key="1">
    <citation type="submission" date="2016-10" db="EMBL/GenBank/DDBJ databases">
        <authorList>
            <person name="de Groot N.N."/>
        </authorList>
    </citation>
    <scope>NUCLEOTIDE SEQUENCE [LARGE SCALE GENOMIC DNA]</scope>
    <source>
        <strain evidence="2 3">DSM 23031</strain>
    </source>
</reference>
<evidence type="ECO:0000313" key="2">
    <source>
        <dbReference type="EMBL" id="SEH44610.1"/>
    </source>
</evidence>
<dbReference type="SUPFAM" id="SSF53335">
    <property type="entry name" value="S-adenosyl-L-methionine-dependent methyltransferases"/>
    <property type="match status" value="1"/>
</dbReference>